<evidence type="ECO:0000313" key="13">
    <source>
        <dbReference type="EMBL" id="ORY54339.1"/>
    </source>
</evidence>
<feature type="domain" description="CBM10" evidence="12">
    <location>
        <begin position="212"/>
        <end position="247"/>
    </location>
</feature>
<dbReference type="OrthoDB" id="424610at2759"/>
<dbReference type="InterPro" id="IPR043595">
    <property type="entry name" value="FaeB/C/D"/>
</dbReference>
<evidence type="ECO:0000256" key="11">
    <source>
        <dbReference type="SAM" id="SignalP"/>
    </source>
</evidence>
<dbReference type="InterPro" id="IPR000772">
    <property type="entry name" value="Ricin_B_lectin"/>
</dbReference>
<dbReference type="Proteomes" id="UP000193920">
    <property type="component" value="Unassembled WGS sequence"/>
</dbReference>
<keyword evidence="7" id="KW-0378">Hydrolase</keyword>
<evidence type="ECO:0000256" key="8">
    <source>
        <dbReference type="ARBA" id="ARBA00023277"/>
    </source>
</evidence>
<evidence type="ECO:0000256" key="10">
    <source>
        <dbReference type="ARBA" id="ARBA00034075"/>
    </source>
</evidence>
<evidence type="ECO:0000259" key="12">
    <source>
        <dbReference type="PROSITE" id="PS51763"/>
    </source>
</evidence>
<dbReference type="GO" id="GO:0005576">
    <property type="term" value="C:extracellular region"/>
    <property type="evidence" value="ECO:0007669"/>
    <property type="project" value="UniProtKB-SubCell"/>
</dbReference>
<dbReference type="SUPFAM" id="SSF53474">
    <property type="entry name" value="alpha/beta-Hydrolases"/>
    <property type="match status" value="1"/>
</dbReference>
<feature type="signal peptide" evidence="11">
    <location>
        <begin position="1"/>
        <end position="19"/>
    </location>
</feature>
<dbReference type="InterPro" id="IPR002883">
    <property type="entry name" value="CBM10/Dockerin_dom"/>
</dbReference>
<dbReference type="SUPFAM" id="SSF50370">
    <property type="entry name" value="Ricin B-like lectins"/>
    <property type="match status" value="1"/>
</dbReference>
<comment type="caution">
    <text evidence="13">The sequence shown here is derived from an EMBL/GenBank/DDBJ whole genome shotgun (WGS) entry which is preliminary data.</text>
</comment>
<comment type="catalytic activity">
    <reaction evidence="10">
        <text>feruloyl-polysaccharide + H2O = ferulate + polysaccharide.</text>
        <dbReference type="EC" id="3.1.1.73"/>
    </reaction>
</comment>
<dbReference type="PANTHER" id="PTHR38050:SF2">
    <property type="entry name" value="FERULOYL ESTERASE C-RELATED"/>
    <property type="match status" value="1"/>
</dbReference>
<dbReference type="AlphaFoldDB" id="A0A1Y2D4U7"/>
<name>A0A1Y2D4U7_9FUNG</name>
<protein>
    <recommendedName>
        <fullName evidence="2">feruloyl esterase</fullName>
        <ecNumber evidence="2">3.1.1.73</ecNumber>
    </recommendedName>
</protein>
<evidence type="ECO:0000256" key="1">
    <source>
        <dbReference type="ARBA" id="ARBA00004613"/>
    </source>
</evidence>
<dbReference type="EC" id="3.1.1.73" evidence="2"/>
<accession>A0A1Y2D4U7</accession>
<comment type="subcellular location">
    <subcellularLocation>
        <location evidence="1">Secreted</location>
    </subcellularLocation>
</comment>
<dbReference type="InterPro" id="IPR035992">
    <property type="entry name" value="Ricin_B-like_lectins"/>
</dbReference>
<dbReference type="EMBL" id="MCOG01000086">
    <property type="protein sequence ID" value="ORY54339.1"/>
    <property type="molecule type" value="Genomic_DNA"/>
</dbReference>
<dbReference type="SUPFAM" id="SSF64571">
    <property type="entry name" value="Cellulose docking domain, dockering"/>
    <property type="match status" value="2"/>
</dbReference>
<dbReference type="InterPro" id="IPR009034">
    <property type="entry name" value="Dockerin_dom_fun_sf"/>
</dbReference>
<evidence type="ECO:0000256" key="4">
    <source>
        <dbReference type="ARBA" id="ARBA00022651"/>
    </source>
</evidence>
<proteinExistence type="predicted"/>
<dbReference type="STRING" id="1754190.A0A1Y2D4U7"/>
<evidence type="ECO:0000256" key="5">
    <source>
        <dbReference type="ARBA" id="ARBA00022729"/>
    </source>
</evidence>
<sequence>MKTILFTLVATLVTGLVSAGVANIEDGWYFIKNPKSGLYLQVSNEEARAVANIEIGSGSKSDGQKWKVTNVGDGYVTLTSALGDFNIDIANGEDKNGANVQIYDAYGGDAQQFVIMTTSTSNTYTIGTKISNGGKALDIENDSTYEGTNVCQWTNGSKGNQLWVFEKATDGCWAKALGYECCKTCQASQLKDESGDWGIENGEWCGITGEVKCCALGYPCCKETFEATYTDENGKWAIENDEWCEVKEKPKEPEEQQYSFGYALKNKPVPSKGCGKNPTLPKTGSFEFSWSGGRRTVRIDIPNNYNNQNPYRLVFGMHCMGGWAGGVQQEGYYGLKPLDTGKTTIFVAPEGNGNVAPWGQGDYKLFDELLEKMKNDLCIDESRVFSTGFSYGSMFSNGLSWDHQKVLRGVAVYETAERNIWLPRHTGLPIAWMGVLGFDDNVCTPEMGRHARDIILEHNSEGGKAVNERAEEAQRGGPHKCYDYKTVDQRFPVRWCTQSGGHLWDHKDPGQNQSWVPKATWEFITQF</sequence>
<evidence type="ECO:0000313" key="14">
    <source>
        <dbReference type="Proteomes" id="UP000193920"/>
    </source>
</evidence>
<keyword evidence="6" id="KW-0677">Repeat</keyword>
<keyword evidence="3" id="KW-0964">Secreted</keyword>
<evidence type="ECO:0000256" key="9">
    <source>
        <dbReference type="ARBA" id="ARBA00023326"/>
    </source>
</evidence>
<feature type="chain" id="PRO_5013277001" description="feruloyl esterase" evidence="11">
    <location>
        <begin position="20"/>
        <end position="527"/>
    </location>
</feature>
<evidence type="ECO:0000256" key="6">
    <source>
        <dbReference type="ARBA" id="ARBA00022737"/>
    </source>
</evidence>
<keyword evidence="4" id="KW-0858">Xylan degradation</keyword>
<dbReference type="Pfam" id="PF02013">
    <property type="entry name" value="CBM_10"/>
    <property type="match status" value="2"/>
</dbReference>
<keyword evidence="14" id="KW-1185">Reference proteome</keyword>
<keyword evidence="5 11" id="KW-0732">Signal</keyword>
<evidence type="ECO:0000256" key="2">
    <source>
        <dbReference type="ARBA" id="ARBA00013091"/>
    </source>
</evidence>
<feature type="domain" description="CBM10" evidence="12">
    <location>
        <begin position="171"/>
        <end position="208"/>
    </location>
</feature>
<keyword evidence="9" id="KW-0624">Polysaccharide degradation</keyword>
<dbReference type="PROSITE" id="PS50231">
    <property type="entry name" value="RICIN_B_LECTIN"/>
    <property type="match status" value="1"/>
</dbReference>
<gene>
    <name evidence="13" type="ORF">LY90DRAFT_702410</name>
</gene>
<evidence type="ECO:0000256" key="7">
    <source>
        <dbReference type="ARBA" id="ARBA00022801"/>
    </source>
</evidence>
<dbReference type="PANTHER" id="PTHR38050">
    <property type="match status" value="1"/>
</dbReference>
<dbReference type="Gene3D" id="2.80.10.50">
    <property type="match status" value="2"/>
</dbReference>
<dbReference type="GO" id="GO:0030600">
    <property type="term" value="F:feruloyl esterase activity"/>
    <property type="evidence" value="ECO:0007669"/>
    <property type="project" value="UniProtKB-EC"/>
</dbReference>
<organism evidence="13 14">
    <name type="scientific">Neocallimastix californiae</name>
    <dbReference type="NCBI Taxonomy" id="1754190"/>
    <lineage>
        <taxon>Eukaryota</taxon>
        <taxon>Fungi</taxon>
        <taxon>Fungi incertae sedis</taxon>
        <taxon>Chytridiomycota</taxon>
        <taxon>Chytridiomycota incertae sedis</taxon>
        <taxon>Neocallimastigomycetes</taxon>
        <taxon>Neocallimastigales</taxon>
        <taxon>Neocallimastigaceae</taxon>
        <taxon>Neocallimastix</taxon>
    </lineage>
</organism>
<keyword evidence="8" id="KW-0119">Carbohydrate metabolism</keyword>
<dbReference type="Gene3D" id="3.40.50.1820">
    <property type="entry name" value="alpha/beta hydrolase"/>
    <property type="match status" value="1"/>
</dbReference>
<dbReference type="Gene3D" id="3.90.1220.10">
    <property type="entry name" value="Cellulose docking domain, dockering"/>
    <property type="match status" value="2"/>
</dbReference>
<dbReference type="CDD" id="cd00161">
    <property type="entry name" value="beta-trefoil_Ricin-like"/>
    <property type="match status" value="1"/>
</dbReference>
<dbReference type="InterPro" id="IPR029058">
    <property type="entry name" value="AB_hydrolase_fold"/>
</dbReference>
<dbReference type="GO" id="GO:0045493">
    <property type="term" value="P:xylan catabolic process"/>
    <property type="evidence" value="ECO:0007669"/>
    <property type="project" value="UniProtKB-KW"/>
</dbReference>
<dbReference type="PROSITE" id="PS51763">
    <property type="entry name" value="CBM10"/>
    <property type="match status" value="2"/>
</dbReference>
<reference evidence="13 14" key="1">
    <citation type="submission" date="2016-08" db="EMBL/GenBank/DDBJ databases">
        <title>A Parts List for Fungal Cellulosomes Revealed by Comparative Genomics.</title>
        <authorList>
            <consortium name="DOE Joint Genome Institute"/>
            <person name="Haitjema C.H."/>
            <person name="Gilmore S.P."/>
            <person name="Henske J.K."/>
            <person name="Solomon K.V."/>
            <person name="De Groot R."/>
            <person name="Kuo A."/>
            <person name="Mondo S.J."/>
            <person name="Salamov A.A."/>
            <person name="Labutti K."/>
            <person name="Zhao Z."/>
            <person name="Chiniquy J."/>
            <person name="Barry K."/>
            <person name="Brewer H.M."/>
            <person name="Purvine S.O."/>
            <person name="Wright A.T."/>
            <person name="Boxma B."/>
            <person name="Van Alen T."/>
            <person name="Hackstein J.H."/>
            <person name="Baker S.E."/>
            <person name="Grigoriev I.V."/>
            <person name="O'Malley M.A."/>
        </authorList>
    </citation>
    <scope>NUCLEOTIDE SEQUENCE [LARGE SCALE GENOMIC DNA]</scope>
    <source>
        <strain evidence="13 14">G1</strain>
    </source>
</reference>
<dbReference type="Pfam" id="PF14200">
    <property type="entry name" value="RicinB_lectin_2"/>
    <property type="match status" value="1"/>
</dbReference>
<evidence type="ECO:0000256" key="3">
    <source>
        <dbReference type="ARBA" id="ARBA00022525"/>
    </source>
</evidence>